<name>A0A8C3MAJ7_GEOPR</name>
<proteinExistence type="inferred from homology"/>
<sequence>RGILYDLEIYKIPYNRGTPPPPGPSPSTSASPRNLFTAAPPAVPSHCGPPGPLPGGAGGAAVAVACRDREVARPSRGSPLAVAMRVGAVLRLCSRPELRYQQGQRPEPGIREYFYYVDHQGQLFLDDTKVKNFVTCFKGTALITLVH</sequence>
<evidence type="ECO:0000313" key="4">
    <source>
        <dbReference type="Proteomes" id="UP000694382"/>
    </source>
</evidence>
<dbReference type="Proteomes" id="UP000694382">
    <property type="component" value="Chromosome 2"/>
</dbReference>
<feature type="compositionally biased region" description="Pro residues" evidence="2">
    <location>
        <begin position="41"/>
        <end position="52"/>
    </location>
</feature>
<organism evidence="3 4">
    <name type="scientific">Geospiza parvula</name>
    <name type="common">Small tree-finch</name>
    <name type="synonym">Camarhynchus parvulus</name>
    <dbReference type="NCBI Taxonomy" id="87175"/>
    <lineage>
        <taxon>Eukaryota</taxon>
        <taxon>Metazoa</taxon>
        <taxon>Chordata</taxon>
        <taxon>Craniata</taxon>
        <taxon>Vertebrata</taxon>
        <taxon>Euteleostomi</taxon>
        <taxon>Archelosauria</taxon>
        <taxon>Archosauria</taxon>
        <taxon>Dinosauria</taxon>
        <taxon>Saurischia</taxon>
        <taxon>Theropoda</taxon>
        <taxon>Coelurosauria</taxon>
        <taxon>Aves</taxon>
        <taxon>Neognathae</taxon>
        <taxon>Neoaves</taxon>
        <taxon>Telluraves</taxon>
        <taxon>Australaves</taxon>
        <taxon>Passeriformes</taxon>
        <taxon>Thraupidae</taxon>
        <taxon>Camarhynchus</taxon>
    </lineage>
</organism>
<reference evidence="3" key="2">
    <citation type="submission" date="2025-08" db="UniProtKB">
        <authorList>
            <consortium name="Ensembl"/>
        </authorList>
    </citation>
    <scope>IDENTIFICATION</scope>
</reference>
<reference evidence="3" key="3">
    <citation type="submission" date="2025-09" db="UniProtKB">
        <authorList>
            <consortium name="Ensembl"/>
        </authorList>
    </citation>
    <scope>IDENTIFICATION</scope>
</reference>
<dbReference type="InterPro" id="IPR028108">
    <property type="entry name" value="DUF4505"/>
</dbReference>
<dbReference type="PANTHER" id="PTHR31449">
    <property type="entry name" value="UPF0598 PROTEIN C8ORF82"/>
    <property type="match status" value="1"/>
</dbReference>
<accession>A0A8C3MAJ7</accession>
<comment type="similarity">
    <text evidence="1">Belongs to the UPF0598 family.</text>
</comment>
<dbReference type="Ensembl" id="ENSCPVT00000000518.2">
    <property type="protein sequence ID" value="ENSCPVP00000000497.2"/>
    <property type="gene ID" value="ENSCPVG00000000386.2"/>
</dbReference>
<evidence type="ECO:0000256" key="2">
    <source>
        <dbReference type="SAM" id="MobiDB-lite"/>
    </source>
</evidence>
<reference evidence="3" key="1">
    <citation type="submission" date="2020-02" db="EMBL/GenBank/DDBJ databases">
        <authorList>
            <person name="Enbody D E."/>
            <person name="Pettersson E M."/>
        </authorList>
    </citation>
    <scope>NUCLEOTIDE SEQUENCE [LARGE SCALE GENOMIC DNA]</scope>
</reference>
<dbReference type="AlphaFoldDB" id="A0A8C3MAJ7"/>
<accession>A0A8U8AP83</accession>
<protein>
    <submittedName>
        <fullName evidence="3">Uncharacterized protein</fullName>
    </submittedName>
</protein>
<dbReference type="Pfam" id="PF14956">
    <property type="entry name" value="DUF4505"/>
    <property type="match status" value="1"/>
</dbReference>
<evidence type="ECO:0000313" key="3">
    <source>
        <dbReference type="Ensembl" id="ENSCPVP00000000497.2"/>
    </source>
</evidence>
<feature type="region of interest" description="Disordered" evidence="2">
    <location>
        <begin position="15"/>
        <end position="52"/>
    </location>
</feature>
<keyword evidence="4" id="KW-1185">Reference proteome</keyword>
<evidence type="ECO:0000256" key="1">
    <source>
        <dbReference type="ARBA" id="ARBA00006322"/>
    </source>
</evidence>
<dbReference type="PANTHER" id="PTHR31449:SF3">
    <property type="entry name" value="UPF0598 PROTEIN C8ORF82"/>
    <property type="match status" value="1"/>
</dbReference>